<evidence type="ECO:0000256" key="2">
    <source>
        <dbReference type="ARBA" id="ARBA00004948"/>
    </source>
</evidence>
<comment type="subunit">
    <text evidence="4">Homodimer.</text>
</comment>
<comment type="function">
    <text evidence="1">Responsible for the formation of the pyrimidine heterocycle in the thiamine biosynthesis pathway. Catalyzes the formation of hydroxymethylpyrimidine phosphate (HMP-P) from histidine and pyridoxal phosphate (PLP). The protein uses PLP and the active site histidine to form HMP-P, generating an inactive enzyme. The enzyme can only undergo a single turnover, which suggests it is a suicide enzyme.</text>
</comment>
<dbReference type="Proteomes" id="UP000541426">
    <property type="component" value="Unassembled WGS sequence"/>
</dbReference>
<feature type="domain" description="SsuA/THI5-like" evidence="12">
    <location>
        <begin position="14"/>
        <end position="139"/>
    </location>
</feature>
<dbReference type="AlphaFoldDB" id="A0A7W6GR46"/>
<dbReference type="RefSeq" id="WP_221235491.1">
    <property type="nucleotide sequence ID" value="NZ_BAABBZ010000012.1"/>
</dbReference>
<evidence type="ECO:0000256" key="7">
    <source>
        <dbReference type="ARBA" id="ARBA00022898"/>
    </source>
</evidence>
<evidence type="ECO:0000256" key="5">
    <source>
        <dbReference type="ARBA" id="ARBA00022679"/>
    </source>
</evidence>
<comment type="pathway">
    <text evidence="2">Cofactor biosynthesis; thiamine diphosphate biosynthesis.</text>
</comment>
<keyword evidence="9" id="KW-0408">Iron</keyword>
<gene>
    <name evidence="13" type="ORF">GGQ68_000509</name>
</gene>
<keyword evidence="8" id="KW-0784">Thiamine biosynthesis</keyword>
<protein>
    <recommendedName>
        <fullName evidence="10">Thiamine pyrimidine synthase</fullName>
    </recommendedName>
</protein>
<evidence type="ECO:0000313" key="14">
    <source>
        <dbReference type="Proteomes" id="UP000541426"/>
    </source>
</evidence>
<sequence>MERFLVSATGHSLNYLPHYLAEERGFFRDEGLDVSEVVPRPWDLVLDHIRDGTAEAALGGIWVPSMFHGRGRRLVPFAQVSNRAPLALVGRTSAEAFNAAALVGKTVLMKGSNGASVGLYLKMMLREAGIDPKSVNYVQDLDGGILQACFAGGMGISC</sequence>
<organism evidence="13 14">
    <name type="scientific">Sagittula marina</name>
    <dbReference type="NCBI Taxonomy" id="943940"/>
    <lineage>
        <taxon>Bacteria</taxon>
        <taxon>Pseudomonadati</taxon>
        <taxon>Pseudomonadota</taxon>
        <taxon>Alphaproteobacteria</taxon>
        <taxon>Rhodobacterales</taxon>
        <taxon>Roseobacteraceae</taxon>
        <taxon>Sagittula</taxon>
    </lineage>
</organism>
<keyword evidence="7" id="KW-0663">Pyridoxal phosphate</keyword>
<evidence type="ECO:0000259" key="12">
    <source>
        <dbReference type="Pfam" id="PF09084"/>
    </source>
</evidence>
<comment type="caution">
    <text evidence="13">The sequence shown here is derived from an EMBL/GenBank/DDBJ whole genome shotgun (WGS) entry which is preliminary data.</text>
</comment>
<keyword evidence="5" id="KW-0808">Transferase</keyword>
<dbReference type="PANTHER" id="PTHR31528">
    <property type="entry name" value="4-AMINO-5-HYDROXYMETHYL-2-METHYLPYRIMIDINE PHOSPHATE SYNTHASE THI11-RELATED"/>
    <property type="match status" value="1"/>
</dbReference>
<dbReference type="Gene3D" id="3.40.190.10">
    <property type="entry name" value="Periplasmic binding protein-like II"/>
    <property type="match status" value="2"/>
</dbReference>
<name>A0A7W6GR46_9RHOB</name>
<evidence type="ECO:0000256" key="3">
    <source>
        <dbReference type="ARBA" id="ARBA00009406"/>
    </source>
</evidence>
<evidence type="ECO:0000313" key="13">
    <source>
        <dbReference type="EMBL" id="MBB3984198.1"/>
    </source>
</evidence>
<evidence type="ECO:0000256" key="6">
    <source>
        <dbReference type="ARBA" id="ARBA00022723"/>
    </source>
</evidence>
<reference evidence="13 14" key="1">
    <citation type="submission" date="2020-08" db="EMBL/GenBank/DDBJ databases">
        <title>Genomic Encyclopedia of Type Strains, Phase IV (KMG-IV): sequencing the most valuable type-strain genomes for metagenomic binning, comparative biology and taxonomic classification.</title>
        <authorList>
            <person name="Goeker M."/>
        </authorList>
    </citation>
    <scope>NUCLEOTIDE SEQUENCE [LARGE SCALE GENOMIC DNA]</scope>
    <source>
        <strain evidence="13 14">DSM 102235</strain>
    </source>
</reference>
<evidence type="ECO:0000256" key="4">
    <source>
        <dbReference type="ARBA" id="ARBA00011738"/>
    </source>
</evidence>
<dbReference type="InterPro" id="IPR027939">
    <property type="entry name" value="NMT1/THI5"/>
</dbReference>
<dbReference type="SUPFAM" id="SSF53850">
    <property type="entry name" value="Periplasmic binding protein-like II"/>
    <property type="match status" value="1"/>
</dbReference>
<comment type="similarity">
    <text evidence="3">Belongs to the NMT1/THI5 family.</text>
</comment>
<dbReference type="GO" id="GO:0046872">
    <property type="term" value="F:metal ion binding"/>
    <property type="evidence" value="ECO:0007669"/>
    <property type="project" value="UniProtKB-KW"/>
</dbReference>
<evidence type="ECO:0000256" key="10">
    <source>
        <dbReference type="ARBA" id="ARBA00033171"/>
    </source>
</evidence>
<dbReference type="GO" id="GO:0016740">
    <property type="term" value="F:transferase activity"/>
    <property type="evidence" value="ECO:0007669"/>
    <property type="project" value="UniProtKB-KW"/>
</dbReference>
<dbReference type="GO" id="GO:0009228">
    <property type="term" value="P:thiamine biosynthetic process"/>
    <property type="evidence" value="ECO:0007669"/>
    <property type="project" value="UniProtKB-KW"/>
</dbReference>
<dbReference type="PANTHER" id="PTHR31528:SF1">
    <property type="entry name" value="4-AMINO-5-HYDROXYMETHYL-2-METHYLPYRIMIDINE PHOSPHATE SYNTHASE THI11-RELATED"/>
    <property type="match status" value="1"/>
</dbReference>
<comment type="catalytic activity">
    <reaction evidence="11">
        <text>N(6)-(pyridoxal phosphate)-L-lysyl-[4-amino-5-hydroxymethyl-2-methylpyrimidine phosphate synthase] + L-histidyl-[4-amino-5-hydroxymethyl-2-methylpyrimidine phosphate synthase] + 2 Fe(3+) + 4 H2O = L-lysyl-[4-amino-5-hydroxymethyl-2-methylpyrimidine phosphate synthase] + (2S)-2-amino-5-hydroxy-4-oxopentanoyl-[4-amino-5-hydroxymethyl-2-methylpyrimidine phosphate synthase] + 4-amino-2-methyl-5-(phosphooxymethyl)pyrimidine + 3-oxopropanoate + 2 Fe(2+) + 2 H(+)</text>
        <dbReference type="Rhea" id="RHEA:65756"/>
        <dbReference type="Rhea" id="RHEA-COMP:16892"/>
        <dbReference type="Rhea" id="RHEA-COMP:16893"/>
        <dbReference type="Rhea" id="RHEA-COMP:16894"/>
        <dbReference type="Rhea" id="RHEA-COMP:16895"/>
        <dbReference type="ChEBI" id="CHEBI:15377"/>
        <dbReference type="ChEBI" id="CHEBI:15378"/>
        <dbReference type="ChEBI" id="CHEBI:29033"/>
        <dbReference type="ChEBI" id="CHEBI:29034"/>
        <dbReference type="ChEBI" id="CHEBI:29969"/>
        <dbReference type="ChEBI" id="CHEBI:29979"/>
        <dbReference type="ChEBI" id="CHEBI:33190"/>
        <dbReference type="ChEBI" id="CHEBI:58354"/>
        <dbReference type="ChEBI" id="CHEBI:143915"/>
        <dbReference type="ChEBI" id="CHEBI:157692"/>
    </reaction>
    <physiologicalReaction direction="left-to-right" evidence="11">
        <dbReference type="Rhea" id="RHEA:65757"/>
    </physiologicalReaction>
</comment>
<dbReference type="Pfam" id="PF09084">
    <property type="entry name" value="NMT1"/>
    <property type="match status" value="1"/>
</dbReference>
<dbReference type="InterPro" id="IPR015168">
    <property type="entry name" value="SsuA/THI5"/>
</dbReference>
<proteinExistence type="inferred from homology"/>
<evidence type="ECO:0000256" key="11">
    <source>
        <dbReference type="ARBA" id="ARBA00048179"/>
    </source>
</evidence>
<keyword evidence="6" id="KW-0479">Metal-binding</keyword>
<evidence type="ECO:0000256" key="9">
    <source>
        <dbReference type="ARBA" id="ARBA00023004"/>
    </source>
</evidence>
<evidence type="ECO:0000256" key="8">
    <source>
        <dbReference type="ARBA" id="ARBA00022977"/>
    </source>
</evidence>
<evidence type="ECO:0000256" key="1">
    <source>
        <dbReference type="ARBA" id="ARBA00003469"/>
    </source>
</evidence>
<accession>A0A7W6GR46</accession>
<dbReference type="EMBL" id="JACIEJ010000001">
    <property type="protein sequence ID" value="MBB3984198.1"/>
    <property type="molecule type" value="Genomic_DNA"/>
</dbReference>
<keyword evidence="14" id="KW-1185">Reference proteome</keyword>